<gene>
    <name evidence="1" type="ORF">DENOEST_1464</name>
</gene>
<accession>A0A6S6Y0D5</accession>
<keyword evidence="2" id="KW-1185">Reference proteome</keyword>
<evidence type="ECO:0000313" key="2">
    <source>
        <dbReference type="Proteomes" id="UP000515733"/>
    </source>
</evidence>
<dbReference type="EMBL" id="LR778301">
    <property type="protein sequence ID" value="CAB1368629.1"/>
    <property type="molecule type" value="Genomic_DNA"/>
</dbReference>
<organism evidence="1 2">
    <name type="scientific">Denitratisoma oestradiolicum</name>
    <dbReference type="NCBI Taxonomy" id="311182"/>
    <lineage>
        <taxon>Bacteria</taxon>
        <taxon>Pseudomonadati</taxon>
        <taxon>Pseudomonadota</taxon>
        <taxon>Betaproteobacteria</taxon>
        <taxon>Nitrosomonadales</taxon>
        <taxon>Sterolibacteriaceae</taxon>
        <taxon>Denitratisoma</taxon>
    </lineage>
</organism>
<dbReference type="KEGG" id="doe:DENOEST_1464"/>
<evidence type="ECO:0000313" key="1">
    <source>
        <dbReference type="EMBL" id="CAB1368629.1"/>
    </source>
</evidence>
<proteinExistence type="predicted"/>
<reference evidence="1 2" key="1">
    <citation type="submission" date="2020-03" db="EMBL/GenBank/DDBJ databases">
        <authorList>
            <consortium name="Genoscope - CEA"/>
            <person name="William W."/>
        </authorList>
    </citation>
    <scope>NUCLEOTIDE SEQUENCE [LARGE SCALE GENOMIC DNA]</scope>
    <source>
        <strain evidence="2">DSM 16959</strain>
    </source>
</reference>
<protein>
    <submittedName>
        <fullName evidence="1">Uncharacterized protein</fullName>
    </submittedName>
</protein>
<name>A0A6S6Y0D5_9PROT</name>
<dbReference type="Proteomes" id="UP000515733">
    <property type="component" value="Chromosome"/>
</dbReference>
<sequence>MFAQILFAALFLALAGRLLVPQPLRAKLLPLLRPAR</sequence>
<dbReference type="AlphaFoldDB" id="A0A6S6Y0D5"/>